<evidence type="ECO:0000313" key="22">
    <source>
        <dbReference type="Proteomes" id="UP000247498"/>
    </source>
</evidence>
<comment type="similarity">
    <text evidence="16">Belongs to the PP2C family.</text>
</comment>
<dbReference type="FunFam" id="3.60.40.10:FF:000007">
    <property type="entry name" value="Phosphatase 2C and cyclic nucleotide-binding/kinase domain-containing protein"/>
    <property type="match status" value="1"/>
</dbReference>
<dbReference type="PROSITE" id="PS00888">
    <property type="entry name" value="CNMP_BINDING_1"/>
    <property type="match status" value="1"/>
</dbReference>
<comment type="catalytic activity">
    <reaction evidence="15">
        <text>O-phospho-L-threonyl-[protein] + H2O = L-threonyl-[protein] + phosphate</text>
        <dbReference type="Rhea" id="RHEA:47004"/>
        <dbReference type="Rhea" id="RHEA-COMP:11060"/>
        <dbReference type="Rhea" id="RHEA-COMP:11605"/>
        <dbReference type="ChEBI" id="CHEBI:15377"/>
        <dbReference type="ChEBI" id="CHEBI:30013"/>
        <dbReference type="ChEBI" id="CHEBI:43474"/>
        <dbReference type="ChEBI" id="CHEBI:61977"/>
        <dbReference type="EC" id="3.1.3.16"/>
    </reaction>
</comment>
<evidence type="ECO:0000256" key="9">
    <source>
        <dbReference type="ARBA" id="ARBA00022801"/>
    </source>
</evidence>
<evidence type="ECO:0000259" key="18">
    <source>
        <dbReference type="PROSITE" id="PS50011"/>
    </source>
</evidence>
<comment type="cofactor">
    <cofactor evidence="1">
        <name>Mn(2+)</name>
        <dbReference type="ChEBI" id="CHEBI:29035"/>
    </cofactor>
</comment>
<comment type="caution">
    <text evidence="21">The sequence shown here is derived from an EMBL/GenBank/DDBJ whole genome shotgun (WGS) entry which is preliminary data.</text>
</comment>
<dbReference type="AlphaFoldDB" id="A0A2V0NLA8"/>
<dbReference type="Pfam" id="PF00069">
    <property type="entry name" value="Pkinase"/>
    <property type="match status" value="1"/>
</dbReference>
<feature type="region of interest" description="Disordered" evidence="17">
    <location>
        <begin position="400"/>
        <end position="473"/>
    </location>
</feature>
<sequence>MGCGSSTPAAADRATSRRYLDYAGAGEFSGDGAPLYLPSTGPLTAKEYKERLTTSDGTQTVYLPESRYSIKYAYVSQRGYYPDSPDKPNQDAFCVHTYFGGGAEQHLFGVFDGHGEFGTQAAHFARDRVPSNLLASGHFSANPALAMHNAMVTANIQCHQSDFDDSMSGTTAVCLLVRGRTLLVANVGDSRAVLAERVGGDKILARDLSLDQTPYRRDECERVKACGARVLTLDQIEGLKDPTVDCWTTEEEDDGDPPRLWFPNGQYPGTAFTRSIGDAAAERIGVFAEPEIEGVALTPNDAFMVIASDGVFEFLSSQSVVDMVSKFDDLYEAALSVVAESYRLWLQYETRTDDITMIILQFSGLDGGEGGGPGPGLPMPPPSVAMAPHTRVLSELGLQHAPAARVPSHHSLPPPPPVRLPDIDPTPAPGGDDDDAAGAAPGAPNGGAAQAGGGGAPGSPSGAPGSPGGSVTNLLESSEARAARAASDLGSGLKIGPNVGAELVRGISSVGTVISNEKTQAVVRMLEESVRNNFLFAHLTDGERAAVFAEMERVEVQPGEVVIRQGDRGDHFFVVERGEFDVLVAPPLPAPADAAADASAPGARALRQQASGAIGFTGAAGGGDGGGGQEPPPAGVDEADEWRVIDQGELVHTYRAPLEVGMGPHPSFGELALLYGKPRAATVVAVSDGTLWRIGREAFRSAIRSQQSEPPALVVKALRSMELLAPLTVTQLQRLAEALKIEHYRDGDYICRQGGTWDAFHIVAKGTVVATTLRKTGGAASEAREVLSMGPGQYFGERHLLGASVRPASMIARGDVTVLTMTRAVFESMFGPLQDLLNAHSQWRTWLEGQRELLSRSQLLGANSERVLAAAFDPARLVLKGALWVMAGYQALAEVAEAGGPVGGVPPVALTARVLSVADVEARRLGPAVLRSRAVTRALPPCLFVPHTVMAWSGGGGAYSGEVLATMGVCTLQALLAEGPLDDYSAAYITACCLLGLSHLHSLGFVYRGLSALTILVTEAGVMQLVDFRHPQGALAWRHRPQGSPPLKPTRLRNANATPPPAPPPPPRFARRNEGRAFTLCGPPQYLAPEVLAGTGHTEAVDWWALGVLVYHLLSGEMPFAGPGDDELRVYKRIARASPSFPAILSPEARDLVGGLLQRDPDARLGMAPGGVPRLMSHPWFRAIDWAQLREGRSTMPLLLRDRLFNSAGGDLVSWQPPLRSGQAAPTWVEEF</sequence>
<dbReference type="PANTHER" id="PTHR24353">
    <property type="entry name" value="CYCLIC NUCLEOTIDE-DEPENDENT PROTEIN KINASE"/>
    <property type="match status" value="1"/>
</dbReference>
<dbReference type="InterPro" id="IPR000222">
    <property type="entry name" value="PP2C_BS"/>
</dbReference>
<accession>A0A2V0NLA8</accession>
<dbReference type="PRINTS" id="PR00103">
    <property type="entry name" value="CAMPKINASE"/>
</dbReference>
<dbReference type="Gene3D" id="1.10.510.10">
    <property type="entry name" value="Transferase(Phosphotransferase) domain 1"/>
    <property type="match status" value="2"/>
</dbReference>
<dbReference type="Gene3D" id="2.60.120.10">
    <property type="entry name" value="Jelly Rolls"/>
    <property type="match status" value="2"/>
</dbReference>
<dbReference type="GO" id="GO:0046872">
    <property type="term" value="F:metal ion binding"/>
    <property type="evidence" value="ECO:0007669"/>
    <property type="project" value="UniProtKB-KW"/>
</dbReference>
<feature type="compositionally biased region" description="Gly residues" evidence="17">
    <location>
        <begin position="618"/>
        <end position="629"/>
    </location>
</feature>
<evidence type="ECO:0000256" key="3">
    <source>
        <dbReference type="ARBA" id="ARBA00013081"/>
    </source>
</evidence>
<feature type="compositionally biased region" description="Low complexity" evidence="17">
    <location>
        <begin position="437"/>
        <end position="448"/>
    </location>
</feature>
<evidence type="ECO:0000313" key="21">
    <source>
        <dbReference type="EMBL" id="GBF88184.1"/>
    </source>
</evidence>
<dbReference type="OrthoDB" id="10264738at2759"/>
<keyword evidence="7" id="KW-0547">Nucleotide-binding</keyword>
<dbReference type="InParanoid" id="A0A2V0NLA8"/>
<dbReference type="PROSITE" id="PS01032">
    <property type="entry name" value="PPM_1"/>
    <property type="match status" value="1"/>
</dbReference>
<dbReference type="Gene3D" id="3.60.40.10">
    <property type="entry name" value="PPM-type phosphatase domain"/>
    <property type="match status" value="1"/>
</dbReference>
<keyword evidence="22" id="KW-1185">Reference proteome</keyword>
<dbReference type="InterPro" id="IPR036457">
    <property type="entry name" value="PPM-type-like_dom_sf"/>
</dbReference>
<dbReference type="PROSITE" id="PS51746">
    <property type="entry name" value="PPM_2"/>
    <property type="match status" value="1"/>
</dbReference>
<evidence type="ECO:0000256" key="13">
    <source>
        <dbReference type="ARBA" id="ARBA00023211"/>
    </source>
</evidence>
<keyword evidence="11" id="KW-0460">Magnesium</keyword>
<evidence type="ECO:0000259" key="20">
    <source>
        <dbReference type="PROSITE" id="PS51746"/>
    </source>
</evidence>
<evidence type="ECO:0000256" key="6">
    <source>
        <dbReference type="ARBA" id="ARBA00022723"/>
    </source>
</evidence>
<keyword evidence="6" id="KW-0479">Metal-binding</keyword>
<evidence type="ECO:0000256" key="2">
    <source>
        <dbReference type="ARBA" id="ARBA00001946"/>
    </source>
</evidence>
<dbReference type="SUPFAM" id="SSF56112">
    <property type="entry name" value="Protein kinase-like (PK-like)"/>
    <property type="match status" value="1"/>
</dbReference>
<dbReference type="InterPro" id="IPR014710">
    <property type="entry name" value="RmlC-like_jellyroll"/>
</dbReference>
<comment type="catalytic activity">
    <reaction evidence="14">
        <text>O-phospho-L-seryl-[protein] + H2O = L-seryl-[protein] + phosphate</text>
        <dbReference type="Rhea" id="RHEA:20629"/>
        <dbReference type="Rhea" id="RHEA-COMP:9863"/>
        <dbReference type="Rhea" id="RHEA-COMP:11604"/>
        <dbReference type="ChEBI" id="CHEBI:15377"/>
        <dbReference type="ChEBI" id="CHEBI:29999"/>
        <dbReference type="ChEBI" id="CHEBI:43474"/>
        <dbReference type="ChEBI" id="CHEBI:83421"/>
        <dbReference type="EC" id="3.1.3.16"/>
    </reaction>
</comment>
<dbReference type="CDD" id="cd00143">
    <property type="entry name" value="PP2Cc"/>
    <property type="match status" value="1"/>
</dbReference>
<evidence type="ECO:0000256" key="1">
    <source>
        <dbReference type="ARBA" id="ARBA00001936"/>
    </source>
</evidence>
<dbReference type="Pfam" id="PF00027">
    <property type="entry name" value="cNMP_binding"/>
    <property type="match status" value="2"/>
</dbReference>
<dbReference type="GO" id="GO:0004691">
    <property type="term" value="F:cAMP-dependent protein kinase activity"/>
    <property type="evidence" value="ECO:0007669"/>
    <property type="project" value="TreeGrafter"/>
</dbReference>
<dbReference type="InterPro" id="IPR001932">
    <property type="entry name" value="PPM-type_phosphatase-like_dom"/>
</dbReference>
<evidence type="ECO:0000256" key="8">
    <source>
        <dbReference type="ARBA" id="ARBA00022777"/>
    </source>
</evidence>
<feature type="domain" description="Cyclic nucleotide-binding" evidence="19">
    <location>
        <begin position="535"/>
        <end position="703"/>
    </location>
</feature>
<dbReference type="SUPFAM" id="SSF51206">
    <property type="entry name" value="cAMP-binding domain-like"/>
    <property type="match status" value="2"/>
</dbReference>
<feature type="domain" description="PPM-type phosphatase" evidence="20">
    <location>
        <begin position="71"/>
        <end position="362"/>
    </location>
</feature>
<dbReference type="InterPro" id="IPR018490">
    <property type="entry name" value="cNMP-bd_dom_sf"/>
</dbReference>
<dbReference type="PANTHER" id="PTHR24353:SF127">
    <property type="entry name" value="PROTEIN PHOSPHATASE 2C AND CYCLIC NUCLEOTIDE-BINDING_KINASE DOMAIN-CONTAINING PROTEIN"/>
    <property type="match status" value="1"/>
</dbReference>
<dbReference type="EC" id="3.1.3.16" evidence="3"/>
<dbReference type="GO" id="GO:0005952">
    <property type="term" value="C:cAMP-dependent protein kinase complex"/>
    <property type="evidence" value="ECO:0007669"/>
    <property type="project" value="TreeGrafter"/>
</dbReference>
<evidence type="ECO:0000259" key="19">
    <source>
        <dbReference type="PROSITE" id="PS50042"/>
    </source>
</evidence>
<keyword evidence="5" id="KW-0808">Transferase</keyword>
<evidence type="ECO:0000256" key="16">
    <source>
        <dbReference type="RuleBase" id="RU003465"/>
    </source>
</evidence>
<feature type="compositionally biased region" description="Pro residues" evidence="17">
    <location>
        <begin position="1058"/>
        <end position="1068"/>
    </location>
</feature>
<organism evidence="21 22">
    <name type="scientific">Raphidocelis subcapitata</name>
    <dbReference type="NCBI Taxonomy" id="307507"/>
    <lineage>
        <taxon>Eukaryota</taxon>
        <taxon>Viridiplantae</taxon>
        <taxon>Chlorophyta</taxon>
        <taxon>core chlorophytes</taxon>
        <taxon>Chlorophyceae</taxon>
        <taxon>CS clade</taxon>
        <taxon>Sphaeropleales</taxon>
        <taxon>Selenastraceae</taxon>
        <taxon>Raphidocelis</taxon>
    </lineage>
</organism>
<keyword evidence="8 21" id="KW-0418">Kinase</keyword>
<feature type="compositionally biased region" description="Pro residues" evidence="17">
    <location>
        <begin position="412"/>
        <end position="428"/>
    </location>
</feature>
<evidence type="ECO:0000256" key="7">
    <source>
        <dbReference type="ARBA" id="ARBA00022741"/>
    </source>
</evidence>
<dbReference type="InterPro" id="IPR000595">
    <property type="entry name" value="cNMP-bd_dom"/>
</dbReference>
<proteinExistence type="inferred from homology"/>
<evidence type="ECO:0000256" key="4">
    <source>
        <dbReference type="ARBA" id="ARBA00022527"/>
    </source>
</evidence>
<dbReference type="SMART" id="SM00220">
    <property type="entry name" value="S_TKc"/>
    <property type="match status" value="1"/>
</dbReference>
<keyword evidence="10" id="KW-0067">ATP-binding</keyword>
<reference evidence="21 22" key="1">
    <citation type="journal article" date="2018" name="Sci. Rep.">
        <title>Raphidocelis subcapitata (=Pseudokirchneriella subcapitata) provides an insight into genome evolution and environmental adaptations in the Sphaeropleales.</title>
        <authorList>
            <person name="Suzuki S."/>
            <person name="Yamaguchi H."/>
            <person name="Nakajima N."/>
            <person name="Kawachi M."/>
        </authorList>
    </citation>
    <scope>NUCLEOTIDE SEQUENCE [LARGE SCALE GENOMIC DNA]</scope>
    <source>
        <strain evidence="21 22">NIES-35</strain>
    </source>
</reference>
<keyword evidence="12 16" id="KW-0904">Protein phosphatase</keyword>
<dbReference type="SMART" id="SM00332">
    <property type="entry name" value="PP2Cc"/>
    <property type="match status" value="1"/>
</dbReference>
<dbReference type="GO" id="GO:0005524">
    <property type="term" value="F:ATP binding"/>
    <property type="evidence" value="ECO:0007669"/>
    <property type="project" value="UniProtKB-KW"/>
</dbReference>
<dbReference type="PROSITE" id="PS50011">
    <property type="entry name" value="PROTEIN_KINASE_DOM"/>
    <property type="match status" value="1"/>
</dbReference>
<dbReference type="EMBL" id="BDRX01000003">
    <property type="protein sequence ID" value="GBF88184.1"/>
    <property type="molecule type" value="Genomic_DNA"/>
</dbReference>
<protein>
    <recommendedName>
        <fullName evidence="3">protein-serine/threonine phosphatase</fullName>
        <ecNumber evidence="3">3.1.3.16</ecNumber>
    </recommendedName>
</protein>
<dbReference type="SMART" id="SM00100">
    <property type="entry name" value="cNMP"/>
    <property type="match status" value="2"/>
</dbReference>
<dbReference type="CDD" id="cd00038">
    <property type="entry name" value="CAP_ED"/>
    <property type="match status" value="2"/>
</dbReference>
<dbReference type="Pfam" id="PF00481">
    <property type="entry name" value="PP2C"/>
    <property type="match status" value="1"/>
</dbReference>
<evidence type="ECO:0000256" key="12">
    <source>
        <dbReference type="ARBA" id="ARBA00022912"/>
    </source>
</evidence>
<dbReference type="InterPro" id="IPR018488">
    <property type="entry name" value="cNMP-bd_CS"/>
</dbReference>
<keyword evidence="4" id="KW-0723">Serine/threonine-protein kinase</keyword>
<dbReference type="PROSITE" id="PS00889">
    <property type="entry name" value="CNMP_BINDING_2"/>
    <property type="match status" value="1"/>
</dbReference>
<dbReference type="GO" id="GO:0004722">
    <property type="term" value="F:protein serine/threonine phosphatase activity"/>
    <property type="evidence" value="ECO:0007669"/>
    <property type="project" value="UniProtKB-EC"/>
</dbReference>
<feature type="domain" description="Cyclic nucleotide-binding" evidence="19">
    <location>
        <begin position="723"/>
        <end position="832"/>
    </location>
</feature>
<feature type="region of interest" description="Disordered" evidence="17">
    <location>
        <begin position="614"/>
        <end position="636"/>
    </location>
</feature>
<evidence type="ECO:0000256" key="17">
    <source>
        <dbReference type="SAM" id="MobiDB-lite"/>
    </source>
</evidence>
<comment type="cofactor">
    <cofactor evidence="2">
        <name>Mg(2+)</name>
        <dbReference type="ChEBI" id="CHEBI:18420"/>
    </cofactor>
</comment>
<dbReference type="Proteomes" id="UP000247498">
    <property type="component" value="Unassembled WGS sequence"/>
</dbReference>
<dbReference type="InterPro" id="IPR000719">
    <property type="entry name" value="Prot_kinase_dom"/>
</dbReference>
<evidence type="ECO:0000256" key="15">
    <source>
        <dbReference type="ARBA" id="ARBA00048336"/>
    </source>
</evidence>
<dbReference type="PROSITE" id="PS50042">
    <property type="entry name" value="CNMP_BINDING_3"/>
    <property type="match status" value="2"/>
</dbReference>
<keyword evidence="9 16" id="KW-0378">Hydrolase</keyword>
<name>A0A2V0NLA8_9CHLO</name>
<evidence type="ECO:0000256" key="5">
    <source>
        <dbReference type="ARBA" id="ARBA00022679"/>
    </source>
</evidence>
<feature type="region of interest" description="Disordered" evidence="17">
    <location>
        <begin position="1038"/>
        <end position="1072"/>
    </location>
</feature>
<feature type="domain" description="Protein kinase" evidence="18">
    <location>
        <begin position="872"/>
        <end position="1181"/>
    </location>
</feature>
<dbReference type="STRING" id="307507.A0A2V0NLA8"/>
<evidence type="ECO:0000256" key="10">
    <source>
        <dbReference type="ARBA" id="ARBA00022840"/>
    </source>
</evidence>
<dbReference type="InterPro" id="IPR011009">
    <property type="entry name" value="Kinase-like_dom_sf"/>
</dbReference>
<dbReference type="SUPFAM" id="SSF81606">
    <property type="entry name" value="PP2C-like"/>
    <property type="match status" value="1"/>
</dbReference>
<dbReference type="FunCoup" id="A0A2V0NLA8">
    <property type="interactions" value="740"/>
</dbReference>
<evidence type="ECO:0000256" key="11">
    <source>
        <dbReference type="ARBA" id="ARBA00022842"/>
    </source>
</evidence>
<keyword evidence="13" id="KW-0464">Manganese</keyword>
<gene>
    <name evidence="21" type="ORF">Rsub_00896</name>
</gene>
<evidence type="ECO:0000256" key="14">
    <source>
        <dbReference type="ARBA" id="ARBA00047761"/>
    </source>
</evidence>